<keyword evidence="8" id="KW-0028">Amino-acid biosynthesis</keyword>
<protein>
    <recommendedName>
        <fullName evidence="6 8">3-dehydroquinate dehydratase</fullName>
        <shortName evidence="8">3-dehydroquinase</shortName>
        <ecNumber evidence="6 8">4.2.1.10</ecNumber>
    </recommendedName>
    <alternativeName>
        <fullName evidence="8">Type II DHQase</fullName>
    </alternativeName>
</protein>
<dbReference type="Gene3D" id="3.40.50.9100">
    <property type="entry name" value="Dehydroquinase, class II"/>
    <property type="match status" value="1"/>
</dbReference>
<comment type="caution">
    <text evidence="12">The sequence shown here is derived from an EMBL/GenBank/DDBJ whole genome shotgun (WGS) entry which is preliminary data.</text>
</comment>
<dbReference type="Pfam" id="PF01220">
    <property type="entry name" value="DHquinase_II"/>
    <property type="match status" value="1"/>
</dbReference>
<evidence type="ECO:0000256" key="5">
    <source>
        <dbReference type="ARBA" id="ARBA00011193"/>
    </source>
</evidence>
<dbReference type="RefSeq" id="WP_128533652.1">
    <property type="nucleotide sequence ID" value="NZ_SBIW01000003.1"/>
</dbReference>
<evidence type="ECO:0000256" key="4">
    <source>
        <dbReference type="ARBA" id="ARBA00011037"/>
    </source>
</evidence>
<dbReference type="Proteomes" id="UP000286701">
    <property type="component" value="Unassembled WGS sequence"/>
</dbReference>
<dbReference type="NCBIfam" id="NF003806">
    <property type="entry name" value="PRK05395.1-3"/>
    <property type="match status" value="1"/>
</dbReference>
<dbReference type="NCBIfam" id="NF003805">
    <property type="entry name" value="PRK05395.1-2"/>
    <property type="match status" value="1"/>
</dbReference>
<dbReference type="HAMAP" id="MF_00169">
    <property type="entry name" value="AroQ"/>
    <property type="match status" value="1"/>
</dbReference>
<feature type="binding site" evidence="8 10">
    <location>
        <position position="84"/>
    </location>
    <ligand>
        <name>substrate</name>
    </ligand>
</feature>
<dbReference type="PANTHER" id="PTHR21272">
    <property type="entry name" value="CATABOLIC 3-DEHYDROQUINASE"/>
    <property type="match status" value="1"/>
</dbReference>
<dbReference type="GO" id="GO:0019631">
    <property type="term" value="P:quinate catabolic process"/>
    <property type="evidence" value="ECO:0007669"/>
    <property type="project" value="TreeGrafter"/>
</dbReference>
<evidence type="ECO:0000313" key="13">
    <source>
        <dbReference type="Proteomes" id="UP000286701"/>
    </source>
</evidence>
<feature type="site" description="Transition state stabilizer" evidence="8 11">
    <location>
        <position position="17"/>
    </location>
</feature>
<evidence type="ECO:0000256" key="6">
    <source>
        <dbReference type="ARBA" id="ARBA00012060"/>
    </source>
</evidence>
<evidence type="ECO:0000256" key="7">
    <source>
        <dbReference type="ARBA" id="ARBA00023239"/>
    </source>
</evidence>
<feature type="binding site" evidence="8 10">
    <location>
        <begin position="98"/>
        <end position="99"/>
    </location>
    <ligand>
        <name>substrate</name>
    </ligand>
</feature>
<accession>A0A3S3UTQ7</accession>
<dbReference type="PANTHER" id="PTHR21272:SF3">
    <property type="entry name" value="CATABOLIC 3-DEHYDROQUINASE"/>
    <property type="match status" value="1"/>
</dbReference>
<feature type="binding site" evidence="8 10">
    <location>
        <position position="108"/>
    </location>
    <ligand>
        <name>substrate</name>
    </ligand>
</feature>
<evidence type="ECO:0000256" key="11">
    <source>
        <dbReference type="PIRSR" id="PIRSR001399-3"/>
    </source>
</evidence>
<evidence type="ECO:0000256" key="2">
    <source>
        <dbReference type="ARBA" id="ARBA00003924"/>
    </source>
</evidence>
<dbReference type="NCBIfam" id="NF003807">
    <property type="entry name" value="PRK05395.1-4"/>
    <property type="match status" value="1"/>
</dbReference>
<dbReference type="GO" id="GO:0009423">
    <property type="term" value="P:chorismate biosynthetic process"/>
    <property type="evidence" value="ECO:0007669"/>
    <property type="project" value="UniProtKB-UniRule"/>
</dbReference>
<comment type="catalytic activity">
    <reaction evidence="1 8">
        <text>3-dehydroquinate = 3-dehydroshikimate + H2O</text>
        <dbReference type="Rhea" id="RHEA:21096"/>
        <dbReference type="ChEBI" id="CHEBI:15377"/>
        <dbReference type="ChEBI" id="CHEBI:16630"/>
        <dbReference type="ChEBI" id="CHEBI:32364"/>
        <dbReference type="EC" id="4.2.1.10"/>
    </reaction>
</comment>
<evidence type="ECO:0000256" key="3">
    <source>
        <dbReference type="ARBA" id="ARBA00004902"/>
    </source>
</evidence>
<dbReference type="GO" id="GO:0008652">
    <property type="term" value="P:amino acid biosynthetic process"/>
    <property type="evidence" value="ECO:0007669"/>
    <property type="project" value="UniProtKB-KW"/>
</dbReference>
<dbReference type="NCBIfam" id="TIGR01088">
    <property type="entry name" value="aroQ"/>
    <property type="match status" value="1"/>
</dbReference>
<dbReference type="PIRSF" id="PIRSF001399">
    <property type="entry name" value="DHquinase_II"/>
    <property type="match status" value="1"/>
</dbReference>
<dbReference type="InterPro" id="IPR001874">
    <property type="entry name" value="DHquinase_II"/>
</dbReference>
<feature type="binding site" evidence="8 10">
    <location>
        <position position="77"/>
    </location>
    <ligand>
        <name>substrate</name>
    </ligand>
</feature>
<name>A0A3S3UTQ7_9SPHI</name>
<gene>
    <name evidence="8 12" type="primary">aroQ</name>
    <name evidence="12" type="ORF">EPL05_09275</name>
</gene>
<comment type="subunit">
    <text evidence="5 8">Homododecamer.</text>
</comment>
<keyword evidence="8" id="KW-0057">Aromatic amino acid biosynthesis</keyword>
<dbReference type="GO" id="GO:0003855">
    <property type="term" value="F:3-dehydroquinate dehydratase activity"/>
    <property type="evidence" value="ECO:0007669"/>
    <property type="project" value="UniProtKB-UniRule"/>
</dbReference>
<dbReference type="SUPFAM" id="SSF52304">
    <property type="entry name" value="Type II 3-dehydroquinate dehydratase"/>
    <property type="match status" value="1"/>
</dbReference>
<dbReference type="InterPro" id="IPR036441">
    <property type="entry name" value="DHquinase_II_sf"/>
</dbReference>
<comment type="similarity">
    <text evidence="4 8">Belongs to the type-II 3-dehydroquinase family.</text>
</comment>
<feature type="active site" description="Proton acceptor" evidence="8 9">
    <location>
        <position position="22"/>
    </location>
</feature>
<organism evidence="12 13">
    <name type="scientific">Mucilaginibacter gilvus</name>
    <dbReference type="NCBI Taxonomy" id="2305909"/>
    <lineage>
        <taxon>Bacteria</taxon>
        <taxon>Pseudomonadati</taxon>
        <taxon>Bacteroidota</taxon>
        <taxon>Sphingobacteriia</taxon>
        <taxon>Sphingobacteriales</taxon>
        <taxon>Sphingobacteriaceae</taxon>
        <taxon>Mucilaginibacter</taxon>
    </lineage>
</organism>
<feature type="active site" description="Proton donor" evidence="8 9">
    <location>
        <position position="97"/>
    </location>
</feature>
<sequence>MNIQIINGPNLNLLGVREKSIYGSASFEDYLTELQKHFTNISISYYQSNVEGELINKLHEVGFTFDGVVMNAGAYTHTSIAIADAIAAINTPVIEVHISNVYKREEFRHTSMLAASCRGVIAGFGMHSYRLAIESLLLA</sequence>
<dbReference type="CDD" id="cd00466">
    <property type="entry name" value="DHQase_II"/>
    <property type="match status" value="1"/>
</dbReference>
<dbReference type="OrthoDB" id="9790793at2"/>
<reference evidence="12 13" key="1">
    <citation type="submission" date="2019-01" db="EMBL/GenBank/DDBJ databases">
        <title>Mucilaginibacter antarcticum sp. nov., isolated from antarctic soil.</title>
        <authorList>
            <person name="Yan Y.-Q."/>
            <person name="Du Z.-J."/>
        </authorList>
    </citation>
    <scope>NUCLEOTIDE SEQUENCE [LARGE SCALE GENOMIC DNA]</scope>
    <source>
        <strain evidence="12 13">F01003</strain>
    </source>
</reference>
<dbReference type="EC" id="4.2.1.10" evidence="6 8"/>
<evidence type="ECO:0000256" key="9">
    <source>
        <dbReference type="PIRSR" id="PIRSR001399-1"/>
    </source>
</evidence>
<dbReference type="EMBL" id="SBIW01000003">
    <property type="protein sequence ID" value="RWY54217.1"/>
    <property type="molecule type" value="Genomic_DNA"/>
</dbReference>
<dbReference type="PROSITE" id="PS01029">
    <property type="entry name" value="DEHYDROQUINASE_II"/>
    <property type="match status" value="1"/>
</dbReference>
<evidence type="ECO:0000256" key="10">
    <source>
        <dbReference type="PIRSR" id="PIRSR001399-2"/>
    </source>
</evidence>
<comment type="pathway">
    <text evidence="3 8">Metabolic intermediate biosynthesis; chorismate biosynthesis; chorismate from D-erythrose 4-phosphate and phosphoenolpyruvate: step 3/7.</text>
</comment>
<dbReference type="AlphaFoldDB" id="A0A3S3UTQ7"/>
<evidence type="ECO:0000313" key="12">
    <source>
        <dbReference type="EMBL" id="RWY54217.1"/>
    </source>
</evidence>
<proteinExistence type="inferred from homology"/>
<comment type="function">
    <text evidence="2 8">Catalyzes a trans-dehydration via an enolate intermediate.</text>
</comment>
<dbReference type="InterPro" id="IPR018509">
    <property type="entry name" value="DHquinase_II_CS"/>
</dbReference>
<feature type="binding site" evidence="8 10">
    <location>
        <position position="71"/>
    </location>
    <ligand>
        <name>substrate</name>
    </ligand>
</feature>
<evidence type="ECO:0000256" key="8">
    <source>
        <dbReference type="HAMAP-Rule" id="MF_00169"/>
    </source>
</evidence>
<keyword evidence="7 8" id="KW-0456">Lyase</keyword>
<evidence type="ECO:0000256" key="1">
    <source>
        <dbReference type="ARBA" id="ARBA00001864"/>
    </source>
</evidence>
<dbReference type="GO" id="GO:0009073">
    <property type="term" value="P:aromatic amino acid family biosynthetic process"/>
    <property type="evidence" value="ECO:0007669"/>
    <property type="project" value="UniProtKB-KW"/>
</dbReference>
<dbReference type="UniPathway" id="UPA00053">
    <property type="reaction ID" value="UER00086"/>
</dbReference>
<keyword evidence="13" id="KW-1185">Reference proteome</keyword>